<evidence type="ECO:0000259" key="1">
    <source>
        <dbReference type="Pfam" id="PF03537"/>
    </source>
</evidence>
<proteinExistence type="predicted"/>
<dbReference type="RefSeq" id="WP_116225348.1">
    <property type="nucleotide sequence ID" value="NZ_AP018437.1"/>
</dbReference>
<keyword evidence="3" id="KW-1185">Reference proteome</keyword>
<feature type="domain" description="Glycoside-hydrolase family GH114 TIM-barrel" evidence="1">
    <location>
        <begin position="83"/>
        <end position="300"/>
    </location>
</feature>
<sequence length="310" mass="34884">MRNLKTLAPILKIGKFLKKRAKYLSLNFPRVLIGGMLLPLLCAYIPTTASAPAALPTPTPSETPQVYSGWQPQTDDRLQIQYADYPPDFKVNAQVFSLDLFETPQESIDALHTQGKKVICYLNSGSWEEYRPDANDFPDAVLGKDYEGWPGEKWLDIHNFTDFAAIMEARFDLAVEKGCDGIDADNMQNYDEDTGFAISAADQLAYNRWLSQQAHSRGMAIGLKNDPGQAAELVVWFDWSLVEDCSVYEWCGDLQPFTQAGKAVFQVEYTDEWPNDAPFCAEAAELGYSAIFKNRDLDAWVNYCNLPDSR</sequence>
<dbReference type="Pfam" id="PF03537">
    <property type="entry name" value="Glyco_hydro_114"/>
    <property type="match status" value="1"/>
</dbReference>
<dbReference type="InterPro" id="IPR013785">
    <property type="entry name" value="Aldolase_TIM"/>
</dbReference>
<dbReference type="Gene3D" id="3.20.20.70">
    <property type="entry name" value="Aldolase class I"/>
    <property type="match status" value="1"/>
</dbReference>
<dbReference type="AlphaFoldDB" id="A0A347ZP68"/>
<organism evidence="2 3">
    <name type="scientific">Pelolinea submarina</name>
    <dbReference type="NCBI Taxonomy" id="913107"/>
    <lineage>
        <taxon>Bacteria</taxon>
        <taxon>Bacillati</taxon>
        <taxon>Chloroflexota</taxon>
        <taxon>Anaerolineae</taxon>
        <taxon>Anaerolineales</taxon>
        <taxon>Anaerolineaceae</taxon>
        <taxon>Pelolinea</taxon>
    </lineage>
</organism>
<reference evidence="2 3" key="1">
    <citation type="submission" date="2018-08" db="EMBL/GenBank/DDBJ databases">
        <title>Genomic Encyclopedia of Type Strains, Phase IV (KMG-IV): sequencing the most valuable type-strain genomes for metagenomic binning, comparative biology and taxonomic classification.</title>
        <authorList>
            <person name="Goeker M."/>
        </authorList>
    </citation>
    <scope>NUCLEOTIDE SEQUENCE [LARGE SCALE GENOMIC DNA]</scope>
    <source>
        <strain evidence="2 3">DSM 23923</strain>
    </source>
</reference>
<dbReference type="EMBL" id="QUMS01000002">
    <property type="protein sequence ID" value="REG08700.1"/>
    <property type="molecule type" value="Genomic_DNA"/>
</dbReference>
<evidence type="ECO:0000313" key="3">
    <source>
        <dbReference type="Proteomes" id="UP000256388"/>
    </source>
</evidence>
<comment type="caution">
    <text evidence="2">The sequence shown here is derived from an EMBL/GenBank/DDBJ whole genome shotgun (WGS) entry which is preliminary data.</text>
</comment>
<evidence type="ECO:0000313" key="2">
    <source>
        <dbReference type="EMBL" id="REG08700.1"/>
    </source>
</evidence>
<dbReference type="PANTHER" id="PTHR35273">
    <property type="entry name" value="ALPHA-1,4 POLYGALACTOSAMINIDASE, PUTATIVE (AFU_ORTHOLOGUE AFUA_3G07890)-RELATED"/>
    <property type="match status" value="1"/>
</dbReference>
<dbReference type="OrthoDB" id="319933at2"/>
<dbReference type="Proteomes" id="UP000256388">
    <property type="component" value="Unassembled WGS sequence"/>
</dbReference>
<protein>
    <recommendedName>
        <fullName evidence="1">Glycoside-hydrolase family GH114 TIM-barrel domain-containing protein</fullName>
    </recommendedName>
</protein>
<dbReference type="SUPFAM" id="SSF51445">
    <property type="entry name" value="(Trans)glycosidases"/>
    <property type="match status" value="1"/>
</dbReference>
<dbReference type="InterPro" id="IPR017853">
    <property type="entry name" value="GH"/>
</dbReference>
<dbReference type="InterPro" id="IPR004352">
    <property type="entry name" value="GH114_TIM-barrel"/>
</dbReference>
<accession>A0A347ZP68</accession>
<dbReference type="PANTHER" id="PTHR35273:SF2">
    <property type="entry name" value="ALPHA-GALACTOSIDASE"/>
    <property type="match status" value="1"/>
</dbReference>
<gene>
    <name evidence="2" type="ORF">DFR64_2074</name>
</gene>
<name>A0A347ZP68_9CHLR</name>